<feature type="compositionally biased region" description="Basic and acidic residues" evidence="1">
    <location>
        <begin position="17"/>
        <end position="26"/>
    </location>
</feature>
<organism evidence="2">
    <name type="scientific">uncultured Caudovirales phage</name>
    <dbReference type="NCBI Taxonomy" id="2100421"/>
    <lineage>
        <taxon>Viruses</taxon>
        <taxon>Duplodnaviria</taxon>
        <taxon>Heunggongvirae</taxon>
        <taxon>Uroviricota</taxon>
        <taxon>Caudoviricetes</taxon>
        <taxon>Peduoviridae</taxon>
        <taxon>Maltschvirus</taxon>
        <taxon>Maltschvirus maltsch</taxon>
    </lineage>
</organism>
<feature type="compositionally biased region" description="Basic and acidic residues" evidence="1">
    <location>
        <begin position="95"/>
        <end position="105"/>
    </location>
</feature>
<proteinExistence type="predicted"/>
<protein>
    <submittedName>
        <fullName evidence="2">Uncharacterized protein</fullName>
    </submittedName>
</protein>
<evidence type="ECO:0000313" key="2">
    <source>
        <dbReference type="EMBL" id="CAB4122883.1"/>
    </source>
</evidence>
<feature type="region of interest" description="Disordered" evidence="1">
    <location>
        <begin position="1"/>
        <end position="31"/>
    </location>
</feature>
<feature type="region of interest" description="Disordered" evidence="1">
    <location>
        <begin position="83"/>
        <end position="105"/>
    </location>
</feature>
<gene>
    <name evidence="2" type="ORF">UFOVP28_62</name>
</gene>
<sequence>MADNSSKYLNSGGLFPNDRRTDEKHPHYTGKMTLDPDLVAELYRGISSGKDCNIEFSMWTGGKTREGKAFLSLKAKKAWEKPSMAQAQAANPKIAEPRYNDDIPF</sequence>
<evidence type="ECO:0000256" key="1">
    <source>
        <dbReference type="SAM" id="MobiDB-lite"/>
    </source>
</evidence>
<reference evidence="2" key="1">
    <citation type="submission" date="2020-04" db="EMBL/GenBank/DDBJ databases">
        <authorList>
            <person name="Chiriac C."/>
            <person name="Salcher M."/>
            <person name="Ghai R."/>
            <person name="Kavagutti S V."/>
        </authorList>
    </citation>
    <scope>NUCLEOTIDE SEQUENCE</scope>
</reference>
<name>A0A6J5KNT5_9CAUD</name>
<dbReference type="EMBL" id="LR796165">
    <property type="protein sequence ID" value="CAB4122883.1"/>
    <property type="molecule type" value="Genomic_DNA"/>
</dbReference>
<accession>A0A6J5KNT5</accession>